<dbReference type="SUPFAM" id="SSF55785">
    <property type="entry name" value="PYP-like sensor domain (PAS domain)"/>
    <property type="match status" value="2"/>
</dbReference>
<evidence type="ECO:0000256" key="4">
    <source>
        <dbReference type="ARBA" id="ARBA00022777"/>
    </source>
</evidence>
<accession>A0ABU8QRE1</accession>
<dbReference type="InterPro" id="IPR004358">
    <property type="entry name" value="Sig_transdc_His_kin-like_C"/>
</dbReference>
<dbReference type="PRINTS" id="PR00344">
    <property type="entry name" value="BCTRLSENSOR"/>
</dbReference>
<organism evidence="8 9">
    <name type="scientific">Pseudomonas farsensis</name>
    <dbReference type="NCBI Taxonomy" id="2745492"/>
    <lineage>
        <taxon>Bacteria</taxon>
        <taxon>Pseudomonadati</taxon>
        <taxon>Pseudomonadota</taxon>
        <taxon>Gammaproteobacteria</taxon>
        <taxon>Pseudomonadales</taxon>
        <taxon>Pseudomonadaceae</taxon>
        <taxon>Pseudomonas</taxon>
    </lineage>
</organism>
<comment type="caution">
    <text evidence="8">The sequence shown here is derived from an EMBL/GenBank/DDBJ whole genome shotgun (WGS) entry which is preliminary data.</text>
</comment>
<dbReference type="PROSITE" id="PS50110">
    <property type="entry name" value="RESPONSE_REGULATORY"/>
    <property type="match status" value="1"/>
</dbReference>
<dbReference type="InterPro" id="IPR001789">
    <property type="entry name" value="Sig_transdc_resp-reg_receiver"/>
</dbReference>
<dbReference type="InterPro" id="IPR005467">
    <property type="entry name" value="His_kinase_dom"/>
</dbReference>
<dbReference type="Gene3D" id="3.40.50.2300">
    <property type="match status" value="1"/>
</dbReference>
<evidence type="ECO:0000313" key="8">
    <source>
        <dbReference type="EMBL" id="MEJ5863229.1"/>
    </source>
</evidence>
<dbReference type="Gene3D" id="3.30.565.10">
    <property type="entry name" value="Histidine kinase-like ATPase, C-terminal domain"/>
    <property type="match status" value="1"/>
</dbReference>
<dbReference type="Pfam" id="PF00072">
    <property type="entry name" value="Response_reg"/>
    <property type="match status" value="1"/>
</dbReference>
<evidence type="ECO:0000256" key="3">
    <source>
        <dbReference type="ARBA" id="ARBA00022553"/>
    </source>
</evidence>
<dbReference type="InterPro" id="IPR003661">
    <property type="entry name" value="HisK_dim/P_dom"/>
</dbReference>
<dbReference type="PROSITE" id="PS50109">
    <property type="entry name" value="HIS_KIN"/>
    <property type="match status" value="1"/>
</dbReference>
<dbReference type="InterPro" id="IPR011006">
    <property type="entry name" value="CheY-like_superfamily"/>
</dbReference>
<feature type="domain" description="Response regulatory" evidence="7">
    <location>
        <begin position="549"/>
        <end position="665"/>
    </location>
</feature>
<evidence type="ECO:0000256" key="2">
    <source>
        <dbReference type="ARBA" id="ARBA00012438"/>
    </source>
</evidence>
<dbReference type="SMART" id="SM00388">
    <property type="entry name" value="HisKA"/>
    <property type="match status" value="1"/>
</dbReference>
<dbReference type="InterPro" id="IPR003594">
    <property type="entry name" value="HATPase_dom"/>
</dbReference>
<dbReference type="PANTHER" id="PTHR43065">
    <property type="entry name" value="SENSOR HISTIDINE KINASE"/>
    <property type="match status" value="1"/>
</dbReference>
<dbReference type="SMART" id="SM00448">
    <property type="entry name" value="REC"/>
    <property type="match status" value="1"/>
</dbReference>
<dbReference type="InterPro" id="IPR036890">
    <property type="entry name" value="HATPase_C_sf"/>
</dbReference>
<dbReference type="Pfam" id="PF00512">
    <property type="entry name" value="HisKA"/>
    <property type="match status" value="1"/>
</dbReference>
<dbReference type="SUPFAM" id="SSF47384">
    <property type="entry name" value="Homodimeric domain of signal transducing histidine kinase"/>
    <property type="match status" value="1"/>
</dbReference>
<reference evidence="8 9" key="1">
    <citation type="submission" date="2024-02" db="EMBL/GenBank/DDBJ databases">
        <title>Identification of pathogenicity and growth-promoting function of Pseudomonas putida variant.</title>
        <authorList>
            <person name="Sun J."/>
        </authorList>
    </citation>
    <scope>NUCLEOTIDE SEQUENCE [LARGE SCALE GENOMIC DNA]</scope>
    <source>
        <strain evidence="8 9">A03</strain>
    </source>
</reference>
<dbReference type="Gene3D" id="1.10.287.130">
    <property type="match status" value="1"/>
</dbReference>
<dbReference type="Pfam" id="PF08448">
    <property type="entry name" value="PAS_4"/>
    <property type="match status" value="1"/>
</dbReference>
<dbReference type="EMBL" id="JBBHLC010000015">
    <property type="protein sequence ID" value="MEJ5863229.1"/>
    <property type="molecule type" value="Genomic_DNA"/>
</dbReference>
<dbReference type="Proteomes" id="UP001380290">
    <property type="component" value="Unassembled WGS sequence"/>
</dbReference>
<sequence length="667" mass="73515">MSDNDAPVCAMPDAQPGDDAQRFEWLCAHMREGFCIVELIDGPHGPISDYRYVYANDVCTRHAGLRKIIGRTLRESLPAEADAWIRHYASVLHTGEPKHIEQRLEATGRDLRVSIYRLEPASARRMGVLFHECRDDWQPRSRLAHRGEQLDQAVAERSWYAQLVDSSLANVVVVDSDMRLQAINRTTRHTFHMLNLPVPALGKSLRDHPVTYPEAHAQLLALWERALAGEVFIENVLVRIPPAERHFEMRFNLLRDTQGHILGAYLFAYDITQRMIEQQRLRDTEDALRHAQKMEAVGQLTGGIAHDFNNLLGGISAALELADTRLGQARTADVKQLIETAQDNAARAAHLVQRLLAFARHQTLDPRPVDIHALVQDMKPLISTSLGGHIHLLDLTRPGHWRACVDPSQLENALLNLCINARDAMPGGGNLTLACANLSLTSAQAQALDLPAGDYLQLQVEDNGAGMSPQTSARALDPFFTTKPLGQGTGLGLSMAYGFVRQSGGQLSIQSSPEHGTLVEIYLPRDQAPDALEPPEQQLPAQANNPLRWVVLVEDQQALRQIISEVLREQGYQVSTFDTGAAALHALRAGLAPDLLITDFSPAGGLDGAELIDEAMALYPGLRALFITGYDSSRALRDIPSTAAMARLGRPFAIDDLTSKVRELLEG</sequence>
<keyword evidence="4" id="KW-0808">Transferase</keyword>
<proteinExistence type="predicted"/>
<dbReference type="RefSeq" id="WP_339598908.1">
    <property type="nucleotide sequence ID" value="NZ_JBBHLC010000015.1"/>
</dbReference>
<gene>
    <name evidence="8" type="ORF">V7S98_08305</name>
</gene>
<feature type="modified residue" description="4-aspartylphosphate" evidence="5">
    <location>
        <position position="599"/>
    </location>
</feature>
<evidence type="ECO:0000256" key="5">
    <source>
        <dbReference type="PROSITE-ProRule" id="PRU00169"/>
    </source>
</evidence>
<dbReference type="SUPFAM" id="SSF52172">
    <property type="entry name" value="CheY-like"/>
    <property type="match status" value="1"/>
</dbReference>
<dbReference type="EC" id="2.7.13.3" evidence="2"/>
<protein>
    <recommendedName>
        <fullName evidence="2">histidine kinase</fullName>
        <ecNumber evidence="2">2.7.13.3</ecNumber>
    </recommendedName>
</protein>
<dbReference type="InterPro" id="IPR035965">
    <property type="entry name" value="PAS-like_dom_sf"/>
</dbReference>
<name>A0ABU8QRE1_9PSED</name>
<dbReference type="Pfam" id="PF02518">
    <property type="entry name" value="HATPase_c"/>
    <property type="match status" value="1"/>
</dbReference>
<comment type="catalytic activity">
    <reaction evidence="1">
        <text>ATP + protein L-histidine = ADP + protein N-phospho-L-histidine.</text>
        <dbReference type="EC" id="2.7.13.3"/>
    </reaction>
</comment>
<dbReference type="SUPFAM" id="SSF55874">
    <property type="entry name" value="ATPase domain of HSP90 chaperone/DNA topoisomerase II/histidine kinase"/>
    <property type="match status" value="1"/>
</dbReference>
<evidence type="ECO:0000259" key="7">
    <source>
        <dbReference type="PROSITE" id="PS50110"/>
    </source>
</evidence>
<keyword evidence="4" id="KW-0418">Kinase</keyword>
<evidence type="ECO:0000313" key="9">
    <source>
        <dbReference type="Proteomes" id="UP001380290"/>
    </source>
</evidence>
<evidence type="ECO:0000256" key="1">
    <source>
        <dbReference type="ARBA" id="ARBA00000085"/>
    </source>
</evidence>
<keyword evidence="3 5" id="KW-0597">Phosphoprotein</keyword>
<dbReference type="InterPro" id="IPR013656">
    <property type="entry name" value="PAS_4"/>
</dbReference>
<dbReference type="SMART" id="SM00387">
    <property type="entry name" value="HATPase_c"/>
    <property type="match status" value="1"/>
</dbReference>
<dbReference type="PANTHER" id="PTHR43065:SF42">
    <property type="entry name" value="TWO-COMPONENT SENSOR PPRA"/>
    <property type="match status" value="1"/>
</dbReference>
<dbReference type="InterPro" id="IPR036097">
    <property type="entry name" value="HisK_dim/P_sf"/>
</dbReference>
<keyword evidence="9" id="KW-1185">Reference proteome</keyword>
<dbReference type="Gene3D" id="3.30.450.20">
    <property type="entry name" value="PAS domain"/>
    <property type="match status" value="2"/>
</dbReference>
<dbReference type="CDD" id="cd00082">
    <property type="entry name" value="HisKA"/>
    <property type="match status" value="1"/>
</dbReference>
<evidence type="ECO:0000259" key="6">
    <source>
        <dbReference type="PROSITE" id="PS50109"/>
    </source>
</evidence>
<feature type="domain" description="Histidine kinase" evidence="6">
    <location>
        <begin position="303"/>
        <end position="527"/>
    </location>
</feature>